<dbReference type="GO" id="GO:0000793">
    <property type="term" value="C:condensed chromosome"/>
    <property type="evidence" value="ECO:0007669"/>
    <property type="project" value="TreeGrafter"/>
</dbReference>
<feature type="compositionally biased region" description="Basic residues" evidence="2">
    <location>
        <begin position="372"/>
        <end position="383"/>
    </location>
</feature>
<reference evidence="3" key="1">
    <citation type="submission" date="2023-08" db="EMBL/GenBank/DDBJ databases">
        <authorList>
            <person name="Chen Y."/>
            <person name="Shah S."/>
            <person name="Dougan E. K."/>
            <person name="Thang M."/>
            <person name="Chan C."/>
        </authorList>
    </citation>
    <scope>NUCLEOTIDE SEQUENCE</scope>
</reference>
<feature type="region of interest" description="Disordered" evidence="2">
    <location>
        <begin position="240"/>
        <end position="587"/>
    </location>
</feature>
<evidence type="ECO:0000313" key="3">
    <source>
        <dbReference type="EMBL" id="CAJ1403932.1"/>
    </source>
</evidence>
<evidence type="ECO:0000313" key="4">
    <source>
        <dbReference type="Proteomes" id="UP001178507"/>
    </source>
</evidence>
<accession>A0AA36JE21</accession>
<sequence>MEDWSVTTFPLSVSGQRHPHDKVVKEIQIPLRSVHSLVAFGPAVVEGMVDEEQVEGYDIFFADDCGEAMGAAIARVPRAPIMAKGGCCEVMHYTVDLAAVVPQGAAKLLVATRGIRTGKAVDINDFALGPTTTTAGRKTPVTGASACFSLWLPAMALAWVMARPLDRAAFDSKAVVSKGLSREGSNADNLKEHAWCESCQRADFGCFCPQCGHPLVRHKKAVVTPTGQWLLGEERQVKLEPRTERLHSTEQEDSQLEPARSKRRLIFGDDSGNDLPETQLEPETPGAVSEQPEQEPPRLAATSDAEAVHKKPRPPTPKRRLIFGDDSGDEVPETQLEPDTQGTASTHCAVSKQPEQEPPRLAVTSDAEGVHKKPRPPTPKRRLIFGDDSGDEVPETQLEPETQGTASTHGAVSKQPEQEPPRLAAASDAEAAHKKPRPPTPKRRLIFGNDSRGGVPETQLEPETQSRTSTHCAVSEQPEQEPPRLAAASDAQALDKKPRPPTPKRRLIFGNGSRGGVAETQLEPETQGMASTNGAVSKPRQPKQAPPRLAAKADAEFVQEQRAEAPTAQSPRPASTAACAEATTPKPRRRTMLAVLRDGTPVRSEALVEVKEPQKSPWQGRFLSFVQQRRLSRAPMPNKRMRKKQRPERHMRNEIVVSEFGGECAKDAYQVFSNFEASGGAEPNAALARLRALKALHTGVNEFPEALRSCAQAILCAGECRSSFLLVDGCLDLLATIAQEAGAQSRLLAWLVQCLGGEAQALKDRAARCRAASLLWRLLPGPEELNSQVSRLVLDAAGMALLDLAKDKAPAIRLAATRGLSRLKGVAFRSALLRLTVDCTPAVRTAALQQLGPRADQASGRCLDAALRVRLGLFEALAQEDLPELPVEVVQIGLKDANAEVRAACVSMLNTWAARREPGEAFLLVAALEEPLAEAALRGLLALPEWAEFRDGVAARTPSDASSALIWRVATQLAPELPAEAKPLCQQAAEALGEEQFEVLRQVLRLLLEEGEGPTEDLAELALAVLRIAPARCGQRSPGAHPATSLFSLAMALLRRMVPLEELQMLVASLLEDFRYGLEAQRKLAEKTLRGLYVIEAALCQSKETLTLGENLLEDWLRPAMDHPDATPEQRALAVRCLALHGSGEEEAMTYWPFFLELLRSSRQDDIIETCGLFLTDVLLQRDGLGDAALSAWPALRSAALRAARPLRRRLAERLMTLLLYSAPGEAEIEASWSLAWLMLEAFHTEPEVCQALDLEAAEEAAFRGRLLCFFGCLGRASVAHARLMARALQLLLSTDLWRLGALQPLASGPRGAQWRLVHMPRLVRLVCQQLAASCAARRQAEHLAGFWLEQIWRPLALLCLDSAEDSSPLLAELLAAISAPLLPAAGKAPLAAANQLWPRLKQEVVESCQEIEKTCKSTRDAAQLLQAVRALIPPLAEDDANDAALCWKAKAARQSRQALRAQLQRREIRAEQLLAHFRGAGAGRKRSDLSDDDSEVPRKRVRRTLFLGTPGE</sequence>
<feature type="compositionally biased region" description="Polar residues" evidence="2">
    <location>
        <begin position="337"/>
        <end position="348"/>
    </location>
</feature>
<dbReference type="SUPFAM" id="SSF48371">
    <property type="entry name" value="ARM repeat"/>
    <property type="match status" value="1"/>
</dbReference>
<evidence type="ECO:0000256" key="2">
    <source>
        <dbReference type="SAM" id="MobiDB-lite"/>
    </source>
</evidence>
<protein>
    <submittedName>
        <fullName evidence="3">Uncharacterized protein</fullName>
    </submittedName>
</protein>
<dbReference type="InterPro" id="IPR016024">
    <property type="entry name" value="ARM-type_fold"/>
</dbReference>
<keyword evidence="1" id="KW-0175">Coiled coil</keyword>
<dbReference type="GO" id="GO:0005737">
    <property type="term" value="C:cytoplasm"/>
    <property type="evidence" value="ECO:0007669"/>
    <property type="project" value="TreeGrafter"/>
</dbReference>
<feature type="region of interest" description="Disordered" evidence="2">
    <location>
        <begin position="1484"/>
        <end position="1513"/>
    </location>
</feature>
<feature type="compositionally biased region" description="Basic and acidic residues" evidence="2">
    <location>
        <begin position="240"/>
        <end position="250"/>
    </location>
</feature>
<dbReference type="GO" id="GO:0007076">
    <property type="term" value="P:mitotic chromosome condensation"/>
    <property type="evidence" value="ECO:0007669"/>
    <property type="project" value="InterPro"/>
</dbReference>
<dbReference type="InterPro" id="IPR027165">
    <property type="entry name" value="CND3"/>
</dbReference>
<organism evidence="3 4">
    <name type="scientific">Effrenium voratum</name>
    <dbReference type="NCBI Taxonomy" id="2562239"/>
    <lineage>
        <taxon>Eukaryota</taxon>
        <taxon>Sar</taxon>
        <taxon>Alveolata</taxon>
        <taxon>Dinophyceae</taxon>
        <taxon>Suessiales</taxon>
        <taxon>Symbiodiniaceae</taxon>
        <taxon>Effrenium</taxon>
    </lineage>
</organism>
<name>A0AA36JE21_9DINO</name>
<keyword evidence="4" id="KW-1185">Reference proteome</keyword>
<dbReference type="PANTHER" id="PTHR14418">
    <property type="entry name" value="CONDENSIN COMPLEX SUBUNIT 3-RELATED"/>
    <property type="match status" value="1"/>
</dbReference>
<evidence type="ECO:0000256" key="1">
    <source>
        <dbReference type="SAM" id="Coils"/>
    </source>
</evidence>
<gene>
    <name evidence="3" type="ORF">EVOR1521_LOCUS26494</name>
</gene>
<feature type="compositionally biased region" description="Polar residues" evidence="2">
    <location>
        <begin position="461"/>
        <end position="472"/>
    </location>
</feature>
<dbReference type="Proteomes" id="UP001178507">
    <property type="component" value="Unassembled WGS sequence"/>
</dbReference>
<proteinExistence type="predicted"/>
<dbReference type="EMBL" id="CAUJNA010003516">
    <property type="protein sequence ID" value="CAJ1403932.1"/>
    <property type="molecule type" value="Genomic_DNA"/>
</dbReference>
<dbReference type="PANTHER" id="PTHR14418:SF5">
    <property type="entry name" value="CONDENSIN COMPLEX SUBUNIT 3"/>
    <property type="match status" value="1"/>
</dbReference>
<dbReference type="GO" id="GO:0000796">
    <property type="term" value="C:condensin complex"/>
    <property type="evidence" value="ECO:0007669"/>
    <property type="project" value="InterPro"/>
</dbReference>
<feature type="coiled-coil region" evidence="1">
    <location>
        <begin position="1450"/>
        <end position="1477"/>
    </location>
</feature>
<dbReference type="InterPro" id="IPR011989">
    <property type="entry name" value="ARM-like"/>
</dbReference>
<feature type="compositionally biased region" description="Basic residues" evidence="2">
    <location>
        <begin position="434"/>
        <end position="445"/>
    </location>
</feature>
<feature type="compositionally biased region" description="Basic and acidic residues" evidence="2">
    <location>
        <begin position="551"/>
        <end position="563"/>
    </location>
</feature>
<feature type="compositionally biased region" description="Basic residues" evidence="2">
    <location>
        <begin position="310"/>
        <end position="321"/>
    </location>
</feature>
<comment type="caution">
    <text evidence="3">The sequence shown here is derived from an EMBL/GenBank/DDBJ whole genome shotgun (WGS) entry which is preliminary data.</text>
</comment>
<dbReference type="Gene3D" id="1.25.10.10">
    <property type="entry name" value="Leucine-rich Repeat Variant"/>
    <property type="match status" value="1"/>
</dbReference>
<feature type="compositionally biased region" description="Polar residues" evidence="2">
    <location>
        <begin position="399"/>
        <end position="410"/>
    </location>
</feature>